<dbReference type="GO" id="GO:0003688">
    <property type="term" value="F:DNA replication origin binding"/>
    <property type="evidence" value="ECO:0007669"/>
    <property type="project" value="TreeGrafter"/>
</dbReference>
<accession>A0A2T0RV30</accession>
<dbReference type="InterPro" id="IPR027417">
    <property type="entry name" value="P-loop_NTPase"/>
</dbReference>
<evidence type="ECO:0000313" key="1">
    <source>
        <dbReference type="EMBL" id="PRY25041.1"/>
    </source>
</evidence>
<dbReference type="Gene3D" id="3.40.50.300">
    <property type="entry name" value="P-loop containing nucleotide triphosphate hydrolases"/>
    <property type="match status" value="1"/>
</dbReference>
<evidence type="ECO:0000313" key="2">
    <source>
        <dbReference type="Proteomes" id="UP000239480"/>
    </source>
</evidence>
<dbReference type="GO" id="GO:0005886">
    <property type="term" value="C:plasma membrane"/>
    <property type="evidence" value="ECO:0007669"/>
    <property type="project" value="TreeGrafter"/>
</dbReference>
<gene>
    <name evidence="1" type="ORF">CLV78_102218</name>
</gene>
<dbReference type="PANTHER" id="PTHR30050:SF5">
    <property type="entry name" value="DNAA REGULATORY INACTIVATOR HDA"/>
    <property type="match status" value="1"/>
</dbReference>
<dbReference type="PANTHER" id="PTHR30050">
    <property type="entry name" value="CHROMOSOMAL REPLICATION INITIATOR PROTEIN DNAA"/>
    <property type="match status" value="1"/>
</dbReference>
<dbReference type="SUPFAM" id="SSF52540">
    <property type="entry name" value="P-loop containing nucleoside triphosphate hydrolases"/>
    <property type="match status" value="1"/>
</dbReference>
<sequence>MAVKWQVSPIGFPATLAALRAQQKTEPHRRIRCPFARRARPPFRRPAYASIGHEPGTECPIRVDSGQETVCIAAIPCGKLPEVSGSAHPVSPTCPEVQQPLVAPRVLRASNPDGKQPLAVHSAQDGHCGRLMPEQLTIPLPVRPATGREDFFISPSNALAVAEVDRWRDWPAGKLALIGPEGAGKTHLAHVWATEAGARILSARDLAGQAPDPGNVVVEDVPEIAGDDAAERALFHLHNLVLAEGGRLLVTGATPPALWKIALPDLASRMRGTPSARLDPPDDMLLQAVLLKLFADRQIAPRPTLLPWLLKRMDRSFAEAGRVVATLDAAALETGSEIGPRLAAEVLDLPPEPGR</sequence>
<evidence type="ECO:0008006" key="3">
    <source>
        <dbReference type="Google" id="ProtNLM"/>
    </source>
</evidence>
<dbReference type="Proteomes" id="UP000239480">
    <property type="component" value="Unassembled WGS sequence"/>
</dbReference>
<keyword evidence="2" id="KW-1185">Reference proteome</keyword>
<dbReference type="EMBL" id="PVTD01000002">
    <property type="protein sequence ID" value="PRY25041.1"/>
    <property type="molecule type" value="Genomic_DNA"/>
</dbReference>
<organism evidence="1 2">
    <name type="scientific">Aliiruegeria haliotis</name>
    <dbReference type="NCBI Taxonomy" id="1280846"/>
    <lineage>
        <taxon>Bacteria</taxon>
        <taxon>Pseudomonadati</taxon>
        <taxon>Pseudomonadota</taxon>
        <taxon>Alphaproteobacteria</taxon>
        <taxon>Rhodobacterales</taxon>
        <taxon>Roseobacteraceae</taxon>
        <taxon>Aliiruegeria</taxon>
    </lineage>
</organism>
<protein>
    <recommendedName>
        <fullName evidence="3">DnaA protein</fullName>
    </recommendedName>
</protein>
<name>A0A2T0RV30_9RHOB</name>
<dbReference type="Gene3D" id="1.10.8.60">
    <property type="match status" value="1"/>
</dbReference>
<comment type="caution">
    <text evidence="1">The sequence shown here is derived from an EMBL/GenBank/DDBJ whole genome shotgun (WGS) entry which is preliminary data.</text>
</comment>
<dbReference type="AlphaFoldDB" id="A0A2T0RV30"/>
<dbReference type="GO" id="GO:0006270">
    <property type="term" value="P:DNA replication initiation"/>
    <property type="evidence" value="ECO:0007669"/>
    <property type="project" value="TreeGrafter"/>
</dbReference>
<reference evidence="1 2" key="1">
    <citation type="submission" date="2018-03" db="EMBL/GenBank/DDBJ databases">
        <title>Genomic Encyclopedia of Archaeal and Bacterial Type Strains, Phase II (KMG-II): from individual species to whole genera.</title>
        <authorList>
            <person name="Goeker M."/>
        </authorList>
    </citation>
    <scope>NUCLEOTIDE SEQUENCE [LARGE SCALE GENOMIC DNA]</scope>
    <source>
        <strain evidence="1 2">DSM 29328</strain>
    </source>
</reference>
<proteinExistence type="predicted"/>